<gene>
    <name evidence="10" type="ORF">TPSB3V08_LOCUS2283</name>
</gene>
<evidence type="ECO:0000313" key="10">
    <source>
        <dbReference type="EMBL" id="CAD7399711.1"/>
    </source>
</evidence>
<dbReference type="PROSITE" id="PS00217">
    <property type="entry name" value="SUGAR_TRANSPORT_2"/>
    <property type="match status" value="1"/>
</dbReference>
<dbReference type="NCBIfam" id="TIGR00879">
    <property type="entry name" value="SP"/>
    <property type="match status" value="1"/>
</dbReference>
<evidence type="ECO:0000256" key="4">
    <source>
        <dbReference type="ARBA" id="ARBA00022692"/>
    </source>
</evidence>
<dbReference type="InterPro" id="IPR050814">
    <property type="entry name" value="Myo-inositol_Transporter"/>
</dbReference>
<evidence type="ECO:0000256" key="8">
    <source>
        <dbReference type="SAM" id="Phobius"/>
    </source>
</evidence>
<feature type="transmembrane region" description="Helical" evidence="8">
    <location>
        <begin position="154"/>
        <end position="177"/>
    </location>
</feature>
<dbReference type="InterPro" id="IPR003663">
    <property type="entry name" value="Sugar/inositol_transpt"/>
</dbReference>
<proteinExistence type="inferred from homology"/>
<dbReference type="InterPro" id="IPR036259">
    <property type="entry name" value="MFS_trans_sf"/>
</dbReference>
<evidence type="ECO:0000256" key="6">
    <source>
        <dbReference type="ARBA" id="ARBA00023136"/>
    </source>
</evidence>
<dbReference type="AlphaFoldDB" id="A0A7R9CQJ9"/>
<feature type="transmembrane region" description="Helical" evidence="8">
    <location>
        <begin position="96"/>
        <end position="115"/>
    </location>
</feature>
<dbReference type="InterPro" id="IPR020846">
    <property type="entry name" value="MFS_dom"/>
</dbReference>
<dbReference type="EMBL" id="OD000895">
    <property type="protein sequence ID" value="CAD7399711.1"/>
    <property type="molecule type" value="Genomic_DNA"/>
</dbReference>
<dbReference type="GO" id="GO:0005366">
    <property type="term" value="F:myo-inositol:proton symporter activity"/>
    <property type="evidence" value="ECO:0007669"/>
    <property type="project" value="TreeGrafter"/>
</dbReference>
<accession>A0A7R9CQJ9</accession>
<dbReference type="PROSITE" id="PS00216">
    <property type="entry name" value="SUGAR_TRANSPORT_1"/>
    <property type="match status" value="1"/>
</dbReference>
<evidence type="ECO:0000259" key="9">
    <source>
        <dbReference type="PROSITE" id="PS50850"/>
    </source>
</evidence>
<evidence type="ECO:0000256" key="5">
    <source>
        <dbReference type="ARBA" id="ARBA00022989"/>
    </source>
</evidence>
<comment type="similarity">
    <text evidence="2 7">Belongs to the major facilitator superfamily. Sugar transporter (TC 2.A.1.1) family.</text>
</comment>
<dbReference type="PANTHER" id="PTHR48020:SF12">
    <property type="entry name" value="PROTON MYO-INOSITOL COTRANSPORTER"/>
    <property type="match status" value="1"/>
</dbReference>
<comment type="subcellular location">
    <subcellularLocation>
        <location evidence="1">Membrane</location>
        <topology evidence="1">Multi-pass membrane protein</topology>
    </subcellularLocation>
</comment>
<keyword evidence="6 8" id="KW-0472">Membrane</keyword>
<feature type="transmembrane region" description="Helical" evidence="8">
    <location>
        <begin position="183"/>
        <end position="204"/>
    </location>
</feature>
<dbReference type="PRINTS" id="PR00171">
    <property type="entry name" value="SUGRTRNSPORT"/>
</dbReference>
<feature type="transmembrane region" description="Helical" evidence="8">
    <location>
        <begin position="25"/>
        <end position="43"/>
    </location>
</feature>
<dbReference type="FunFam" id="1.20.1250.20:FF:000177">
    <property type="entry name" value="proton myo-inositol cotransporter isoform X1"/>
    <property type="match status" value="1"/>
</dbReference>
<reference evidence="10" key="1">
    <citation type="submission" date="2020-11" db="EMBL/GenBank/DDBJ databases">
        <authorList>
            <person name="Tran Van P."/>
        </authorList>
    </citation>
    <scope>NUCLEOTIDE SEQUENCE</scope>
</reference>
<evidence type="ECO:0000256" key="3">
    <source>
        <dbReference type="ARBA" id="ARBA00022448"/>
    </source>
</evidence>
<dbReference type="PANTHER" id="PTHR48020">
    <property type="entry name" value="PROTON MYO-INOSITOL COTRANSPORTER"/>
    <property type="match status" value="1"/>
</dbReference>
<evidence type="ECO:0000256" key="2">
    <source>
        <dbReference type="ARBA" id="ARBA00010992"/>
    </source>
</evidence>
<dbReference type="SUPFAM" id="SSF103473">
    <property type="entry name" value="MFS general substrate transporter"/>
    <property type="match status" value="1"/>
</dbReference>
<sequence>MSTNYESTYAITQERLKISHKSRPIFIYVLTCLSTIGGFLFGYDTGVVSGAMLIIRDEFQLTTAWHEAIVSVTIGAAWISALFGGWLTDKLGRKPVVLFASFVFTAGSIVMGLASNKEALLAGRIIVGIGIGVVSMVVPVYIAESALPEDRGRLVTINNIFITAGQFVASIVCGLFSNVPDGWRYMLGLAAVPAFIQFFGFLGMPETPRWLISKKKYEQARNVLCTIRGEGVCIEEELDQIKSTCMMQESEVMNYESSGSKHSVFMQVFNTSYTRRALFLGCFLQSIQQLSGINTVMYYSASIIQMAGIRDYSVAIWLSAATAGVNFLCTFIGLLLVDQLGRRSLTLWSLGGVVVSLITLGLGFWVMNLDSPVISQSGDSNACSLARTCAECIESSAHCGFCYLDLASGFTNGSCWSEDLITRGTPALMGPCSNQSLMHSNTSLTWEVNWCPSHYSWVAVSALGVYLLFFAPGAFYLYAGLSAMGFIVLLFILPETKGKSLEEMEDVFAGHWCCSRTPVSSSKNIQYVQIRGMNWGRRQGRDDSGDSDS</sequence>
<dbReference type="InterPro" id="IPR005828">
    <property type="entry name" value="MFS_sugar_transport-like"/>
</dbReference>
<keyword evidence="4 8" id="KW-0812">Transmembrane</keyword>
<keyword evidence="3 7" id="KW-0813">Transport</keyword>
<feature type="transmembrane region" description="Helical" evidence="8">
    <location>
        <begin position="63"/>
        <end position="84"/>
    </location>
</feature>
<evidence type="ECO:0000256" key="7">
    <source>
        <dbReference type="RuleBase" id="RU003346"/>
    </source>
</evidence>
<dbReference type="Pfam" id="PF00083">
    <property type="entry name" value="Sugar_tr"/>
    <property type="match status" value="2"/>
</dbReference>
<feature type="transmembrane region" description="Helical" evidence="8">
    <location>
        <begin position="475"/>
        <end position="493"/>
    </location>
</feature>
<keyword evidence="5 8" id="KW-1133">Transmembrane helix</keyword>
<dbReference type="GO" id="GO:0016324">
    <property type="term" value="C:apical plasma membrane"/>
    <property type="evidence" value="ECO:0007669"/>
    <property type="project" value="TreeGrafter"/>
</dbReference>
<feature type="transmembrane region" description="Helical" evidence="8">
    <location>
        <begin position="121"/>
        <end position="142"/>
    </location>
</feature>
<name>A0A7R9CQJ9_TIMPO</name>
<feature type="transmembrane region" description="Helical" evidence="8">
    <location>
        <begin position="347"/>
        <end position="367"/>
    </location>
</feature>
<protein>
    <recommendedName>
        <fullName evidence="9">Major facilitator superfamily (MFS) profile domain-containing protein</fullName>
    </recommendedName>
</protein>
<dbReference type="PROSITE" id="PS50850">
    <property type="entry name" value="MFS"/>
    <property type="match status" value="1"/>
</dbReference>
<feature type="transmembrane region" description="Helical" evidence="8">
    <location>
        <begin position="314"/>
        <end position="335"/>
    </location>
</feature>
<evidence type="ECO:0000256" key="1">
    <source>
        <dbReference type="ARBA" id="ARBA00004141"/>
    </source>
</evidence>
<feature type="domain" description="Major facilitator superfamily (MFS) profile" evidence="9">
    <location>
        <begin position="30"/>
        <end position="497"/>
    </location>
</feature>
<organism evidence="10">
    <name type="scientific">Timema poppense</name>
    <name type="common">Walking stick</name>
    <dbReference type="NCBI Taxonomy" id="170557"/>
    <lineage>
        <taxon>Eukaryota</taxon>
        <taxon>Metazoa</taxon>
        <taxon>Ecdysozoa</taxon>
        <taxon>Arthropoda</taxon>
        <taxon>Hexapoda</taxon>
        <taxon>Insecta</taxon>
        <taxon>Pterygota</taxon>
        <taxon>Neoptera</taxon>
        <taxon>Polyneoptera</taxon>
        <taxon>Phasmatodea</taxon>
        <taxon>Timematodea</taxon>
        <taxon>Timematoidea</taxon>
        <taxon>Timematidae</taxon>
        <taxon>Timema</taxon>
    </lineage>
</organism>
<dbReference type="InterPro" id="IPR005829">
    <property type="entry name" value="Sugar_transporter_CS"/>
</dbReference>
<dbReference type="Gene3D" id="1.20.1250.20">
    <property type="entry name" value="MFS general substrate transporter like domains"/>
    <property type="match status" value="2"/>
</dbReference>